<comment type="caution">
    <text evidence="2">The sequence shown here is derived from an EMBL/GenBank/DDBJ whole genome shotgun (WGS) entry which is preliminary data.</text>
</comment>
<name>A0ABV6IIR7_9BURK</name>
<feature type="signal peptide" evidence="1">
    <location>
        <begin position="1"/>
        <end position="30"/>
    </location>
</feature>
<dbReference type="PROSITE" id="PS51257">
    <property type="entry name" value="PROKAR_LIPOPROTEIN"/>
    <property type="match status" value="1"/>
</dbReference>
<accession>A0ABV6IIR7</accession>
<organism evidence="2 3">
    <name type="scientific">Undibacterium danionis</name>
    <dbReference type="NCBI Taxonomy" id="1812100"/>
    <lineage>
        <taxon>Bacteria</taxon>
        <taxon>Pseudomonadati</taxon>
        <taxon>Pseudomonadota</taxon>
        <taxon>Betaproteobacteria</taxon>
        <taxon>Burkholderiales</taxon>
        <taxon>Oxalobacteraceae</taxon>
        <taxon>Undibacterium</taxon>
    </lineage>
</organism>
<proteinExistence type="predicted"/>
<feature type="chain" id="PRO_5045336806" description="Lipoprotein" evidence="1">
    <location>
        <begin position="31"/>
        <end position="195"/>
    </location>
</feature>
<evidence type="ECO:0008006" key="4">
    <source>
        <dbReference type="Google" id="ProtNLM"/>
    </source>
</evidence>
<gene>
    <name evidence="2" type="ORF">ACFFJH_18090</name>
</gene>
<keyword evidence="1" id="KW-0732">Signal</keyword>
<dbReference type="Proteomes" id="UP001589844">
    <property type="component" value="Unassembled WGS sequence"/>
</dbReference>
<reference evidence="2 3" key="1">
    <citation type="submission" date="2024-09" db="EMBL/GenBank/DDBJ databases">
        <authorList>
            <person name="Sun Q."/>
            <person name="Mori K."/>
        </authorList>
    </citation>
    <scope>NUCLEOTIDE SEQUENCE [LARGE SCALE GENOMIC DNA]</scope>
    <source>
        <strain evidence="2 3">CCM 8677</strain>
    </source>
</reference>
<protein>
    <recommendedName>
        <fullName evidence="4">Lipoprotein</fullName>
    </recommendedName>
</protein>
<dbReference type="EMBL" id="JBHLXJ010000029">
    <property type="protein sequence ID" value="MFC0351733.1"/>
    <property type="molecule type" value="Genomic_DNA"/>
</dbReference>
<evidence type="ECO:0000256" key="1">
    <source>
        <dbReference type="SAM" id="SignalP"/>
    </source>
</evidence>
<keyword evidence="3" id="KW-1185">Reference proteome</keyword>
<dbReference type="RefSeq" id="WP_390214373.1">
    <property type="nucleotide sequence ID" value="NZ_JBHLXJ010000029.1"/>
</dbReference>
<evidence type="ECO:0000313" key="3">
    <source>
        <dbReference type="Proteomes" id="UP001589844"/>
    </source>
</evidence>
<sequence>MNYLTLKTISLGFIILSLSACGGSSSSSNAANSTASSTPTPVTSVSCSGAVKELFVAIQGTYKGTTDPAFTTGAGNPLTAGGTYPVTISGQDCSIRFTGNKEAKYSFAFNDPSNTGASNFVGFSGSSITSNPDNLNLTESQYNIGIKGATTTIELERRIAKNAPGEAVVDGDLHLFSTPGPNSFGGLHLKVASKQ</sequence>
<evidence type="ECO:0000313" key="2">
    <source>
        <dbReference type="EMBL" id="MFC0351733.1"/>
    </source>
</evidence>